<reference evidence="1" key="1">
    <citation type="submission" date="2022-11" db="EMBL/GenBank/DDBJ databases">
        <title>Genomic repertoires linked with pathogenic potency of arthritogenic Prevotella copri isolated from the gut of rheumatoid arthritis patients.</title>
        <authorList>
            <person name="Nii T."/>
            <person name="Maeda Y."/>
            <person name="Motooka D."/>
            <person name="Naito M."/>
            <person name="Matsumoto Y."/>
            <person name="Ogawa T."/>
            <person name="Oguro-Igashira E."/>
            <person name="Kishikawa T."/>
            <person name="Yamashita M."/>
            <person name="Koizumi S."/>
            <person name="Kurakawa T."/>
            <person name="Okumura R."/>
            <person name="Kayama H."/>
            <person name="Murakami M."/>
            <person name="Sakaguchi T."/>
            <person name="Das B."/>
            <person name="Nakamura S."/>
            <person name="Okada Y."/>
            <person name="Kumanogoh A."/>
            <person name="Takeda K."/>
        </authorList>
    </citation>
    <scope>NUCLEOTIDE SEQUENCE</scope>
    <source>
        <strain evidence="1">N016-13</strain>
    </source>
</reference>
<dbReference type="RefSeq" id="WP_264960143.1">
    <property type="nucleotide sequence ID" value="NZ_JAPDUQ010000003.1"/>
</dbReference>
<proteinExistence type="predicted"/>
<protein>
    <submittedName>
        <fullName evidence="1">Uncharacterized protein</fullName>
    </submittedName>
</protein>
<dbReference type="AlphaFoldDB" id="A0AAW5TXU1"/>
<dbReference type="EMBL" id="JAPDUS010000018">
    <property type="protein sequence ID" value="MCW4093986.1"/>
    <property type="molecule type" value="Genomic_DNA"/>
</dbReference>
<accession>A0AAW5TXU1</accession>
<evidence type="ECO:0000313" key="2">
    <source>
        <dbReference type="Proteomes" id="UP001209074"/>
    </source>
</evidence>
<organism evidence="1 2">
    <name type="scientific">Segatella copri</name>
    <dbReference type="NCBI Taxonomy" id="165179"/>
    <lineage>
        <taxon>Bacteria</taxon>
        <taxon>Pseudomonadati</taxon>
        <taxon>Bacteroidota</taxon>
        <taxon>Bacteroidia</taxon>
        <taxon>Bacteroidales</taxon>
        <taxon>Prevotellaceae</taxon>
        <taxon>Segatella</taxon>
    </lineage>
</organism>
<gene>
    <name evidence="1" type="ORF">ONT05_10580</name>
</gene>
<comment type="caution">
    <text evidence="1">The sequence shown here is derived from an EMBL/GenBank/DDBJ whole genome shotgun (WGS) entry which is preliminary data.</text>
</comment>
<dbReference type="Proteomes" id="UP001209074">
    <property type="component" value="Unassembled WGS sequence"/>
</dbReference>
<evidence type="ECO:0000313" key="1">
    <source>
        <dbReference type="EMBL" id="MCW4093986.1"/>
    </source>
</evidence>
<sequence length="50" mass="5791">MEKQPESEEDPLEHRTDGTDAFDTLYIGCEKFPQYDLYPIAIGGVRQMQK</sequence>
<name>A0AAW5TXU1_9BACT</name>